<sequence>MHVFVPGTLAYSNLFAAKYLSRIQLASDPSEETLNQLLFGSPGLDRTFVTYSCNMTIVFDKLEDAHGRHYQAVRQMLKEHGLAINERKTTSRLTQPLQRGFVIEKFGGNAVAVFDAT</sequence>
<evidence type="ECO:0000313" key="1">
    <source>
        <dbReference type="EMBL" id="KAF2118210.1"/>
    </source>
</evidence>
<reference evidence="1" key="1">
    <citation type="journal article" date="2020" name="Stud. Mycol.">
        <title>101 Dothideomycetes genomes: a test case for predicting lifestyles and emergence of pathogens.</title>
        <authorList>
            <person name="Haridas S."/>
            <person name="Albert R."/>
            <person name="Binder M."/>
            <person name="Bloem J."/>
            <person name="Labutti K."/>
            <person name="Salamov A."/>
            <person name="Andreopoulos B."/>
            <person name="Baker S."/>
            <person name="Barry K."/>
            <person name="Bills G."/>
            <person name="Bluhm B."/>
            <person name="Cannon C."/>
            <person name="Castanera R."/>
            <person name="Culley D."/>
            <person name="Daum C."/>
            <person name="Ezra D."/>
            <person name="Gonzalez J."/>
            <person name="Henrissat B."/>
            <person name="Kuo A."/>
            <person name="Liang C."/>
            <person name="Lipzen A."/>
            <person name="Lutzoni F."/>
            <person name="Magnuson J."/>
            <person name="Mondo S."/>
            <person name="Nolan M."/>
            <person name="Ohm R."/>
            <person name="Pangilinan J."/>
            <person name="Park H.-J."/>
            <person name="Ramirez L."/>
            <person name="Alfaro M."/>
            <person name="Sun H."/>
            <person name="Tritt A."/>
            <person name="Yoshinaga Y."/>
            <person name="Zwiers L.-H."/>
            <person name="Turgeon B."/>
            <person name="Goodwin S."/>
            <person name="Spatafora J."/>
            <person name="Crous P."/>
            <person name="Grigoriev I."/>
        </authorList>
    </citation>
    <scope>NUCLEOTIDE SEQUENCE</scope>
    <source>
        <strain evidence="1">CBS 627.86</strain>
    </source>
</reference>
<dbReference type="AlphaFoldDB" id="A0A6A5ZFG3"/>
<dbReference type="EMBL" id="ML977317">
    <property type="protein sequence ID" value="KAF2118210.1"/>
    <property type="molecule type" value="Genomic_DNA"/>
</dbReference>
<proteinExistence type="predicted"/>
<protein>
    <submittedName>
        <fullName evidence="1">Uncharacterized protein</fullName>
    </submittedName>
</protein>
<gene>
    <name evidence="1" type="ORF">BDV96DRAFT_569486</name>
</gene>
<name>A0A6A5ZFG3_9PLEO</name>
<accession>A0A6A5ZFG3</accession>
<organism evidence="1 2">
    <name type="scientific">Lophiotrema nucula</name>
    <dbReference type="NCBI Taxonomy" id="690887"/>
    <lineage>
        <taxon>Eukaryota</taxon>
        <taxon>Fungi</taxon>
        <taxon>Dikarya</taxon>
        <taxon>Ascomycota</taxon>
        <taxon>Pezizomycotina</taxon>
        <taxon>Dothideomycetes</taxon>
        <taxon>Pleosporomycetidae</taxon>
        <taxon>Pleosporales</taxon>
        <taxon>Lophiotremataceae</taxon>
        <taxon>Lophiotrema</taxon>
    </lineage>
</organism>
<evidence type="ECO:0000313" key="2">
    <source>
        <dbReference type="Proteomes" id="UP000799770"/>
    </source>
</evidence>
<keyword evidence="2" id="KW-1185">Reference proteome</keyword>
<dbReference type="Proteomes" id="UP000799770">
    <property type="component" value="Unassembled WGS sequence"/>
</dbReference>